<evidence type="ECO:0000256" key="2">
    <source>
        <dbReference type="ARBA" id="ARBA00022723"/>
    </source>
</evidence>
<keyword evidence="3" id="KW-0539">Nucleus</keyword>
<name>A0A371CIU4_9APHY</name>
<dbReference type="GO" id="GO:0006357">
    <property type="term" value="P:regulation of transcription by RNA polymerase II"/>
    <property type="evidence" value="ECO:0007669"/>
    <property type="project" value="TreeGrafter"/>
</dbReference>
<dbReference type="AlphaFoldDB" id="A0A371CIU4"/>
<evidence type="ECO:0000256" key="4">
    <source>
        <dbReference type="SAM" id="MobiDB-lite"/>
    </source>
</evidence>
<dbReference type="GO" id="GO:0003712">
    <property type="term" value="F:transcription coregulator activity"/>
    <property type="evidence" value="ECO:0007669"/>
    <property type="project" value="TreeGrafter"/>
</dbReference>
<keyword evidence="7" id="KW-1185">Reference proteome</keyword>
<dbReference type="PANTHER" id="PTHR12549:SF38">
    <property type="entry name" value="JMJC DOMAIN-CONTAINING HISTONE DEMETHYLASE 2, ISOFORM A"/>
    <property type="match status" value="1"/>
</dbReference>
<accession>A0A371CIU4</accession>
<dbReference type="GO" id="GO:0000785">
    <property type="term" value="C:chromatin"/>
    <property type="evidence" value="ECO:0007669"/>
    <property type="project" value="TreeGrafter"/>
</dbReference>
<dbReference type="GO" id="GO:0000118">
    <property type="term" value="C:histone deacetylase complex"/>
    <property type="evidence" value="ECO:0007669"/>
    <property type="project" value="TreeGrafter"/>
</dbReference>
<gene>
    <name evidence="6" type="ORF">OH76DRAFT_1366565</name>
</gene>
<dbReference type="InterPro" id="IPR045109">
    <property type="entry name" value="LSDs-like"/>
</dbReference>
<dbReference type="CDD" id="cd02208">
    <property type="entry name" value="cupin_RmlC-like"/>
    <property type="match status" value="1"/>
</dbReference>
<reference evidence="6 7" key="1">
    <citation type="journal article" date="2018" name="Biotechnol. Biofuels">
        <title>Integrative visual omics of the white-rot fungus Polyporus brumalis exposes the biotechnological potential of its oxidative enzymes for delignifying raw plant biomass.</title>
        <authorList>
            <person name="Miyauchi S."/>
            <person name="Rancon A."/>
            <person name="Drula E."/>
            <person name="Hage H."/>
            <person name="Chaduli D."/>
            <person name="Favel A."/>
            <person name="Grisel S."/>
            <person name="Henrissat B."/>
            <person name="Herpoel-Gimbert I."/>
            <person name="Ruiz-Duenas F.J."/>
            <person name="Chevret D."/>
            <person name="Hainaut M."/>
            <person name="Lin J."/>
            <person name="Wang M."/>
            <person name="Pangilinan J."/>
            <person name="Lipzen A."/>
            <person name="Lesage-Meessen L."/>
            <person name="Navarro D."/>
            <person name="Riley R."/>
            <person name="Grigoriev I.V."/>
            <person name="Zhou S."/>
            <person name="Raouche S."/>
            <person name="Rosso M.N."/>
        </authorList>
    </citation>
    <scope>NUCLEOTIDE SEQUENCE [LARGE SCALE GENOMIC DNA]</scope>
    <source>
        <strain evidence="6 7">BRFM 1820</strain>
    </source>
</reference>
<feature type="region of interest" description="Disordered" evidence="4">
    <location>
        <begin position="342"/>
        <end position="381"/>
    </location>
</feature>
<dbReference type="OrthoDB" id="2754979at2759"/>
<dbReference type="EMBL" id="KZ857576">
    <property type="protein sequence ID" value="RDX40198.1"/>
    <property type="molecule type" value="Genomic_DNA"/>
</dbReference>
<dbReference type="PANTHER" id="PTHR12549">
    <property type="entry name" value="JMJC DOMAIN-CONTAINING HISTONE DEMETHYLATION PROTEIN"/>
    <property type="match status" value="1"/>
</dbReference>
<dbReference type="Proteomes" id="UP000256964">
    <property type="component" value="Unassembled WGS sequence"/>
</dbReference>
<dbReference type="SMART" id="SM00558">
    <property type="entry name" value="JmjC"/>
    <property type="match status" value="1"/>
</dbReference>
<dbReference type="Gene3D" id="2.60.120.650">
    <property type="entry name" value="Cupin"/>
    <property type="match status" value="1"/>
</dbReference>
<dbReference type="Pfam" id="PF02373">
    <property type="entry name" value="JmjC"/>
    <property type="match status" value="1"/>
</dbReference>
<evidence type="ECO:0000313" key="6">
    <source>
        <dbReference type="EMBL" id="RDX40198.1"/>
    </source>
</evidence>
<dbReference type="InterPro" id="IPR003347">
    <property type="entry name" value="JmjC_dom"/>
</dbReference>
<dbReference type="GO" id="GO:0031490">
    <property type="term" value="F:chromatin DNA binding"/>
    <property type="evidence" value="ECO:0007669"/>
    <property type="project" value="TreeGrafter"/>
</dbReference>
<evidence type="ECO:0000256" key="3">
    <source>
        <dbReference type="ARBA" id="ARBA00023242"/>
    </source>
</evidence>
<feature type="compositionally biased region" description="Basic and acidic residues" evidence="4">
    <location>
        <begin position="357"/>
        <end position="369"/>
    </location>
</feature>
<organism evidence="6 7">
    <name type="scientific">Lentinus brumalis</name>
    <dbReference type="NCBI Taxonomy" id="2498619"/>
    <lineage>
        <taxon>Eukaryota</taxon>
        <taxon>Fungi</taxon>
        <taxon>Dikarya</taxon>
        <taxon>Basidiomycota</taxon>
        <taxon>Agaricomycotina</taxon>
        <taxon>Agaricomycetes</taxon>
        <taxon>Polyporales</taxon>
        <taxon>Polyporaceae</taxon>
        <taxon>Lentinus</taxon>
    </lineage>
</organism>
<dbReference type="PROSITE" id="PS51184">
    <property type="entry name" value="JMJC"/>
    <property type="match status" value="1"/>
</dbReference>
<evidence type="ECO:0000259" key="5">
    <source>
        <dbReference type="PROSITE" id="PS51184"/>
    </source>
</evidence>
<dbReference type="SUPFAM" id="SSF51197">
    <property type="entry name" value="Clavaminate synthase-like"/>
    <property type="match status" value="1"/>
</dbReference>
<protein>
    <recommendedName>
        <fullName evidence="5">JmjC domain-containing protein</fullName>
    </recommendedName>
</protein>
<dbReference type="GO" id="GO:0032454">
    <property type="term" value="F:histone H3K9 demethylase activity"/>
    <property type="evidence" value="ECO:0007669"/>
    <property type="project" value="InterPro"/>
</dbReference>
<sequence length="410" mass="46537">MRVEPPITNDTARFQVCAQRQRKVPVLEPGQEQLFRSLWCLDIPIVVEGLHHTMQGSWSPEAIVRTHGAQTVTMFKSGGKASEKLSVARFFREFTKTDADRGYAVKLKDWPPSTSFERDFKQNYNAFMQSVPMPSYARDNGVRNLIAHYAVPPHPFKSLKPDVGPKVYIATPDTPREGSTRLHIDVTCAVNILAWCASEDPNLPAAEWLVFEPKDLEELRRYLRSKQNPDEPPRDPIHSQQIYVTEAMAAELHTRGIRPYQITQRLGDAVFIPAGAAHQVSNVQACIKVACDFLSVEGVVESAKVSADFRREKMPEVLPFETVLWDAWSSLACHAEHMEGRPRSVALTRAQRKNKRQRETPRAQEDYGRRKQLRRASSDTTAMTGYRCPATDCTARHRRFPTLVGVFTHM</sequence>
<proteinExistence type="predicted"/>
<dbReference type="STRING" id="139420.A0A371CIU4"/>
<keyword evidence="2" id="KW-0479">Metal-binding</keyword>
<dbReference type="GO" id="GO:0046872">
    <property type="term" value="F:metal ion binding"/>
    <property type="evidence" value="ECO:0007669"/>
    <property type="project" value="UniProtKB-KW"/>
</dbReference>
<feature type="domain" description="JmjC" evidence="5">
    <location>
        <begin position="140"/>
        <end position="310"/>
    </location>
</feature>
<evidence type="ECO:0000313" key="7">
    <source>
        <dbReference type="Proteomes" id="UP000256964"/>
    </source>
</evidence>
<comment type="subcellular location">
    <subcellularLocation>
        <location evidence="1">Nucleus</location>
    </subcellularLocation>
</comment>
<evidence type="ECO:0000256" key="1">
    <source>
        <dbReference type="ARBA" id="ARBA00004123"/>
    </source>
</evidence>